<dbReference type="InterPro" id="IPR025250">
    <property type="entry name" value="DUF4199"/>
</dbReference>
<sequence>MYMFASLFVAVVHYIYFRYIDGGFVFEAYRSILNQFKETAGTELTTSLNQFEEAIDLLSGLTPLEMTFQLISQNMFYGMLMAIPTALIVMRKKKNE</sequence>
<gene>
    <name evidence="2" type="ORF">M097_1079</name>
</gene>
<keyword evidence="1" id="KW-0812">Transmembrane</keyword>
<evidence type="ECO:0000313" key="2">
    <source>
        <dbReference type="EMBL" id="KDS32207.1"/>
    </source>
</evidence>
<organism evidence="2 3">
    <name type="scientific">Phocaeicola vulgatus str. 3775 SL</name>
    <name type="common">B</name>
    <name type="synonym">iv</name>
    <dbReference type="NCBI Taxonomy" id="1339350"/>
    <lineage>
        <taxon>Bacteria</taxon>
        <taxon>Pseudomonadati</taxon>
        <taxon>Bacteroidota</taxon>
        <taxon>Bacteroidia</taxon>
        <taxon>Bacteroidales</taxon>
        <taxon>Bacteroidaceae</taxon>
        <taxon>Phocaeicola</taxon>
    </lineage>
</organism>
<evidence type="ECO:0000313" key="3">
    <source>
        <dbReference type="Proteomes" id="UP000028134"/>
    </source>
</evidence>
<dbReference type="Pfam" id="PF13858">
    <property type="entry name" value="DUF4199"/>
    <property type="match status" value="1"/>
</dbReference>
<feature type="transmembrane region" description="Helical" evidence="1">
    <location>
        <begin position="70"/>
        <end position="90"/>
    </location>
</feature>
<dbReference type="Proteomes" id="UP000028134">
    <property type="component" value="Unassembled WGS sequence"/>
</dbReference>
<keyword evidence="1" id="KW-0472">Membrane</keyword>
<dbReference type="PATRIC" id="fig|1339350.3.peg.1040"/>
<evidence type="ECO:0000256" key="1">
    <source>
        <dbReference type="SAM" id="Phobius"/>
    </source>
</evidence>
<proteinExistence type="predicted"/>
<accession>A0A078RE46</accession>
<dbReference type="AlphaFoldDB" id="A0A078RE46"/>
<name>A0A078RE46_PHOVU</name>
<keyword evidence="1" id="KW-1133">Transmembrane helix</keyword>
<evidence type="ECO:0008006" key="4">
    <source>
        <dbReference type="Google" id="ProtNLM"/>
    </source>
</evidence>
<reference evidence="2 3" key="1">
    <citation type="submission" date="2014-04" db="EMBL/GenBank/DDBJ databases">
        <authorList>
            <person name="Sears C."/>
            <person name="Carroll K."/>
            <person name="Sack B.R."/>
            <person name="Qadri F."/>
            <person name="Myers L.L."/>
            <person name="Chung G.-T."/>
            <person name="Escheverria P."/>
            <person name="Fraser C.M."/>
            <person name="Sadzewicz L."/>
            <person name="Shefchek K.A."/>
            <person name="Tallon L."/>
            <person name="Das S.P."/>
            <person name="Daugherty S."/>
            <person name="Mongodin E.F."/>
        </authorList>
    </citation>
    <scope>NUCLEOTIDE SEQUENCE [LARGE SCALE GENOMIC DNA]</scope>
    <source>
        <strain evidence="3">3775 SL(B) 10 (iv)</strain>
    </source>
</reference>
<dbReference type="EMBL" id="JNHI01000005">
    <property type="protein sequence ID" value="KDS32207.1"/>
    <property type="molecule type" value="Genomic_DNA"/>
</dbReference>
<protein>
    <recommendedName>
        <fullName evidence="4">DUF4199 domain-containing protein</fullName>
    </recommendedName>
</protein>
<comment type="caution">
    <text evidence="2">The sequence shown here is derived from an EMBL/GenBank/DDBJ whole genome shotgun (WGS) entry which is preliminary data.</text>
</comment>